<dbReference type="InterPro" id="IPR049288">
    <property type="entry name" value="DUF447_C"/>
</dbReference>
<dbReference type="Pfam" id="PF20766">
    <property type="entry name" value="DUF447_C"/>
    <property type="match status" value="1"/>
</dbReference>
<proteinExistence type="predicted"/>
<evidence type="ECO:0000259" key="3">
    <source>
        <dbReference type="Pfam" id="PF20766"/>
    </source>
</evidence>
<dbReference type="Gene3D" id="1.20.58.290">
    <property type="entry name" value="Hypothetical membrane protein ta0354_69_121"/>
    <property type="match status" value="1"/>
</dbReference>
<dbReference type="SUPFAM" id="SSF50475">
    <property type="entry name" value="FMN-binding split barrel"/>
    <property type="match status" value="2"/>
</dbReference>
<protein>
    <recommendedName>
        <fullName evidence="6">DUF447 family protein</fullName>
    </recommendedName>
</protein>
<accession>M0ABF2</accession>
<evidence type="ECO:0000313" key="5">
    <source>
        <dbReference type="Proteomes" id="UP000011519"/>
    </source>
</evidence>
<dbReference type="AlphaFoldDB" id="M0ABF2"/>
<comment type="caution">
    <text evidence="4">The sequence shown here is derived from an EMBL/GenBank/DDBJ whole genome shotgun (WGS) entry which is preliminary data.</text>
</comment>
<dbReference type="Gene3D" id="2.30.110.10">
    <property type="entry name" value="Electron Transport, Fmn-binding Protein, Chain A"/>
    <property type="match status" value="1"/>
</dbReference>
<evidence type="ECO:0000313" key="4">
    <source>
        <dbReference type="EMBL" id="ELY95726.1"/>
    </source>
</evidence>
<dbReference type="InterPro" id="IPR007386">
    <property type="entry name" value="DUF447_N"/>
</dbReference>
<keyword evidence="5" id="KW-1185">Reference proteome</keyword>
<sequence length="259" mass="27836">MSGERGSHENGGASENESKSDRADEAAADPETTEWPVELTGVTESVVTTLGPNGLWNAAALGLFADGGEGDGDGDSEADKESTTEVDAASTDPKTSKATKTTTAPKPPTITARTWGNTRTRRNFHRQGEGYVQFVDDPVAFTNAALTIDEHEEPVLDAAAAWVRVEVTQFDSGTENGTDWEAWTLEPVDAAVVRETVPTINRGFGAVVEATVAASRLGVPGYDDTELRERLAFFADIVDRAGDSRDRQALELVREYSEW</sequence>
<dbReference type="RefSeq" id="WP_006651392.1">
    <property type="nucleotide sequence ID" value="NZ_AOIM01000006.1"/>
</dbReference>
<evidence type="ECO:0000259" key="2">
    <source>
        <dbReference type="Pfam" id="PF04289"/>
    </source>
</evidence>
<organism evidence="4 5">
    <name type="scientific">Natrialba hulunbeirensis JCM 10989</name>
    <dbReference type="NCBI Taxonomy" id="1227493"/>
    <lineage>
        <taxon>Archaea</taxon>
        <taxon>Methanobacteriati</taxon>
        <taxon>Methanobacteriota</taxon>
        <taxon>Stenosarchaea group</taxon>
        <taxon>Halobacteria</taxon>
        <taxon>Halobacteriales</taxon>
        <taxon>Natrialbaceae</taxon>
        <taxon>Natrialba</taxon>
    </lineage>
</organism>
<dbReference type="PATRIC" id="fig|1227493.4.peg.98"/>
<feature type="compositionally biased region" description="Low complexity" evidence="1">
    <location>
        <begin position="88"/>
        <end position="114"/>
    </location>
</feature>
<dbReference type="Proteomes" id="UP000011519">
    <property type="component" value="Unassembled WGS sequence"/>
</dbReference>
<evidence type="ECO:0000256" key="1">
    <source>
        <dbReference type="SAM" id="MobiDB-lite"/>
    </source>
</evidence>
<feature type="domain" description="DUF447" evidence="2">
    <location>
        <begin position="109"/>
        <end position="192"/>
    </location>
</feature>
<feature type="region of interest" description="Disordered" evidence="1">
    <location>
        <begin position="67"/>
        <end position="121"/>
    </location>
</feature>
<dbReference type="Pfam" id="PF04289">
    <property type="entry name" value="DUF447_N"/>
    <property type="match status" value="1"/>
</dbReference>
<dbReference type="InterPro" id="IPR012349">
    <property type="entry name" value="Split_barrel_FMN-bd"/>
</dbReference>
<feature type="region of interest" description="Disordered" evidence="1">
    <location>
        <begin position="1"/>
        <end position="40"/>
    </location>
</feature>
<name>M0ABF2_9EURY</name>
<dbReference type="EMBL" id="AOIM01000006">
    <property type="protein sequence ID" value="ELY95726.1"/>
    <property type="molecule type" value="Genomic_DNA"/>
</dbReference>
<dbReference type="OrthoDB" id="146030at2157"/>
<gene>
    <name evidence="4" type="ORF">C483_00565</name>
</gene>
<reference evidence="4 5" key="1">
    <citation type="journal article" date="2014" name="PLoS Genet.">
        <title>Phylogenetically driven sequencing of extremely halophilic archaea reveals strategies for static and dynamic osmo-response.</title>
        <authorList>
            <person name="Becker E.A."/>
            <person name="Seitzer P.M."/>
            <person name="Tritt A."/>
            <person name="Larsen D."/>
            <person name="Krusor M."/>
            <person name="Yao A.I."/>
            <person name="Wu D."/>
            <person name="Madern D."/>
            <person name="Eisen J.A."/>
            <person name="Darling A.E."/>
            <person name="Facciotti M.T."/>
        </authorList>
    </citation>
    <scope>NUCLEOTIDE SEQUENCE [LARGE SCALE GENOMIC DNA]</scope>
    <source>
        <strain evidence="4 5">JCM 10989</strain>
    </source>
</reference>
<dbReference type="STRING" id="1227493.C483_00565"/>
<feature type="domain" description="DUF447" evidence="3">
    <location>
        <begin position="201"/>
        <end position="255"/>
    </location>
</feature>
<evidence type="ECO:0008006" key="6">
    <source>
        <dbReference type="Google" id="ProtNLM"/>
    </source>
</evidence>
<feature type="compositionally biased region" description="Basic and acidic residues" evidence="1">
    <location>
        <begin position="16"/>
        <end position="25"/>
    </location>
</feature>